<evidence type="ECO:0000256" key="3">
    <source>
        <dbReference type="ARBA" id="ARBA00023163"/>
    </source>
</evidence>
<feature type="modified residue" description="4-aspartylphosphate" evidence="5">
    <location>
        <position position="86"/>
    </location>
</feature>
<name>A0AAX4PBU4_9CHLO</name>
<dbReference type="Gene3D" id="3.40.50.2300">
    <property type="match status" value="1"/>
</dbReference>
<protein>
    <submittedName>
        <fullName evidence="8">Two-component response regulator</fullName>
    </submittedName>
</protein>
<keyword evidence="9" id="KW-1185">Reference proteome</keyword>
<keyword evidence="2" id="KW-0805">Transcription regulation</keyword>
<evidence type="ECO:0000256" key="2">
    <source>
        <dbReference type="ARBA" id="ARBA00023015"/>
    </source>
</evidence>
<evidence type="ECO:0000313" key="8">
    <source>
        <dbReference type="EMBL" id="WZN63256.1"/>
    </source>
</evidence>
<evidence type="ECO:0000256" key="5">
    <source>
        <dbReference type="PROSITE-ProRule" id="PRU00169"/>
    </source>
</evidence>
<dbReference type="NCBIfam" id="TIGR01557">
    <property type="entry name" value="myb_SHAQKYF"/>
    <property type="match status" value="1"/>
</dbReference>
<dbReference type="EMBL" id="CP151507">
    <property type="protein sequence ID" value="WZN63256.1"/>
    <property type="molecule type" value="Genomic_DNA"/>
</dbReference>
<feature type="region of interest" description="Disordered" evidence="6">
    <location>
        <begin position="1"/>
        <end position="24"/>
    </location>
</feature>
<feature type="domain" description="Response regulatory" evidence="7">
    <location>
        <begin position="35"/>
        <end position="153"/>
    </location>
</feature>
<dbReference type="GO" id="GO:0003677">
    <property type="term" value="F:DNA binding"/>
    <property type="evidence" value="ECO:0007669"/>
    <property type="project" value="InterPro"/>
</dbReference>
<dbReference type="PROSITE" id="PS50110">
    <property type="entry name" value="RESPONSE_REGULATORY"/>
    <property type="match status" value="1"/>
</dbReference>
<dbReference type="PANTHER" id="PTHR43874:SF7">
    <property type="entry name" value="TWO-COMPONENT RESPONSE REGULATOR ARR10"/>
    <property type="match status" value="1"/>
</dbReference>
<accession>A0AAX4PBU4</accession>
<dbReference type="InterPro" id="IPR006447">
    <property type="entry name" value="Myb_dom_plants"/>
</dbReference>
<evidence type="ECO:0000256" key="1">
    <source>
        <dbReference type="ARBA" id="ARBA00023012"/>
    </source>
</evidence>
<evidence type="ECO:0000313" key="9">
    <source>
        <dbReference type="Proteomes" id="UP001472866"/>
    </source>
</evidence>
<dbReference type="AlphaFoldDB" id="A0AAX4PBU4"/>
<proteinExistence type="predicted"/>
<organism evidence="8 9">
    <name type="scientific">Chloropicon roscoffensis</name>
    <dbReference type="NCBI Taxonomy" id="1461544"/>
    <lineage>
        <taxon>Eukaryota</taxon>
        <taxon>Viridiplantae</taxon>
        <taxon>Chlorophyta</taxon>
        <taxon>Chloropicophyceae</taxon>
        <taxon>Chloropicales</taxon>
        <taxon>Chloropicaceae</taxon>
        <taxon>Chloropicon</taxon>
    </lineage>
</organism>
<dbReference type="Pfam" id="PF00249">
    <property type="entry name" value="Myb_DNA-binding"/>
    <property type="match status" value="1"/>
</dbReference>
<dbReference type="InterPro" id="IPR011006">
    <property type="entry name" value="CheY-like_superfamily"/>
</dbReference>
<dbReference type="InterPro" id="IPR045279">
    <property type="entry name" value="ARR-like"/>
</dbReference>
<dbReference type="InterPro" id="IPR001789">
    <property type="entry name" value="Sig_transdc_resp-reg_receiver"/>
</dbReference>
<evidence type="ECO:0000256" key="6">
    <source>
        <dbReference type="SAM" id="MobiDB-lite"/>
    </source>
</evidence>
<keyword evidence="4" id="KW-0539">Nucleus</keyword>
<dbReference type="FunFam" id="1.10.10.60:FF:000007">
    <property type="entry name" value="Two-component response regulator"/>
    <property type="match status" value="1"/>
</dbReference>
<dbReference type="GO" id="GO:0009736">
    <property type="term" value="P:cytokinin-activated signaling pathway"/>
    <property type="evidence" value="ECO:0007669"/>
    <property type="project" value="InterPro"/>
</dbReference>
<gene>
    <name evidence="8" type="ORF">HKI87_07g48040</name>
</gene>
<dbReference type="Pfam" id="PF00072">
    <property type="entry name" value="Response_reg"/>
    <property type="match status" value="1"/>
</dbReference>
<reference evidence="8 9" key="1">
    <citation type="submission" date="2024-03" db="EMBL/GenBank/DDBJ databases">
        <title>Complete genome sequence of the green alga Chloropicon roscoffensis RCC1871.</title>
        <authorList>
            <person name="Lemieux C."/>
            <person name="Pombert J.-F."/>
            <person name="Otis C."/>
            <person name="Turmel M."/>
        </authorList>
    </citation>
    <scope>NUCLEOTIDE SEQUENCE [LARGE SCALE GENOMIC DNA]</scope>
    <source>
        <strain evidence="8 9">RCC1871</strain>
    </source>
</reference>
<dbReference type="SUPFAM" id="SSF52172">
    <property type="entry name" value="CheY-like"/>
    <property type="match status" value="1"/>
</dbReference>
<keyword evidence="1" id="KW-0902">Two-component regulatory system</keyword>
<dbReference type="GO" id="GO:0000160">
    <property type="term" value="P:phosphorelay signal transduction system"/>
    <property type="evidence" value="ECO:0007669"/>
    <property type="project" value="UniProtKB-KW"/>
</dbReference>
<dbReference type="Gene3D" id="1.10.10.60">
    <property type="entry name" value="Homeodomain-like"/>
    <property type="match status" value="1"/>
</dbReference>
<dbReference type="InterPro" id="IPR009057">
    <property type="entry name" value="Homeodomain-like_sf"/>
</dbReference>
<evidence type="ECO:0000256" key="4">
    <source>
        <dbReference type="ARBA" id="ARBA00023242"/>
    </source>
</evidence>
<keyword evidence="3" id="KW-0804">Transcription</keyword>
<dbReference type="SMART" id="SM00448">
    <property type="entry name" value="REC"/>
    <property type="match status" value="1"/>
</dbReference>
<dbReference type="Proteomes" id="UP001472866">
    <property type="component" value="Chromosome 07"/>
</dbReference>
<dbReference type="PANTHER" id="PTHR43874">
    <property type="entry name" value="TWO-COMPONENT RESPONSE REGULATOR"/>
    <property type="match status" value="1"/>
</dbReference>
<evidence type="ECO:0000259" key="7">
    <source>
        <dbReference type="PROSITE" id="PS50110"/>
    </source>
</evidence>
<sequence length="299" mass="33214">MPKRKGGAEADGSMPNAASIAKSKNVKQFDPQKTTFMVVEPERVGVPSTSAILKQFHDTVYECSDKSSAVELLRRPNVTVDIAVIDVAISECEDGLGLLESIRAATNDALPVVLMSERATNAQVLKAVTAGCEDFLTKPVRPQDLRFLWRHALERIVREERGKIKIKKQRMVWTPRLHQKFVDALKEIGVEKATPKKIKDVMRVKGLDREHIASHLQKHRHSDNKLPGTHQGMLQADAKFETTSAVRRDQAIESQMMVLGGGVLPAMQPSTSGEQGPSGFDQVYLEYKQHLDGISNFPE</sequence>
<dbReference type="SUPFAM" id="SSF46689">
    <property type="entry name" value="Homeodomain-like"/>
    <property type="match status" value="1"/>
</dbReference>
<dbReference type="InterPro" id="IPR001005">
    <property type="entry name" value="SANT/Myb"/>
</dbReference>
<keyword evidence="5" id="KW-0597">Phosphoprotein</keyword>